<reference evidence="4 5" key="1">
    <citation type="submission" date="2020-04" db="EMBL/GenBank/DDBJ databases">
        <title>Antimicrobial susceptibility and clonality of vaginal-derived multi-drug resistant Mobiluncus isolates in China.</title>
        <authorList>
            <person name="Zhang X."/>
        </authorList>
    </citation>
    <scope>NUCLEOTIDE SEQUENCE [LARGE SCALE GENOMIC DNA]</scope>
    <source>
        <strain evidence="2 4">13</strain>
        <strain evidence="3 5">7</strain>
    </source>
</reference>
<accession>A0A2J9KQU4</accession>
<keyword evidence="1" id="KW-0812">Transmembrane</keyword>
<gene>
    <name evidence="3" type="ORF">HHJ74_00305</name>
    <name evidence="2" type="ORF">HHJ78_02255</name>
</gene>
<proteinExistence type="predicted"/>
<evidence type="ECO:0000313" key="2">
    <source>
        <dbReference type="EMBL" id="NMW64381.1"/>
    </source>
</evidence>
<dbReference type="EMBL" id="JABCUR010000002">
    <property type="protein sequence ID" value="NMW64381.1"/>
    <property type="molecule type" value="Genomic_DNA"/>
</dbReference>
<dbReference type="AlphaFoldDB" id="A0A2J9KQU4"/>
<comment type="caution">
    <text evidence="2">The sequence shown here is derived from an EMBL/GenBank/DDBJ whole genome shotgun (WGS) entry which is preliminary data.</text>
</comment>
<name>A0A2J9KQU4_9ACTO</name>
<feature type="transmembrane region" description="Helical" evidence="1">
    <location>
        <begin position="41"/>
        <end position="60"/>
    </location>
</feature>
<evidence type="ECO:0000313" key="4">
    <source>
        <dbReference type="Proteomes" id="UP000578252"/>
    </source>
</evidence>
<keyword evidence="1" id="KW-0472">Membrane</keyword>
<evidence type="ECO:0000256" key="1">
    <source>
        <dbReference type="SAM" id="Phobius"/>
    </source>
</evidence>
<protein>
    <submittedName>
        <fullName evidence="2">Uncharacterized protein</fullName>
    </submittedName>
</protein>
<keyword evidence="1" id="KW-1133">Transmembrane helix</keyword>
<dbReference type="Proteomes" id="UP000582487">
    <property type="component" value="Unassembled WGS sequence"/>
</dbReference>
<evidence type="ECO:0000313" key="3">
    <source>
        <dbReference type="EMBL" id="NMW92165.1"/>
    </source>
</evidence>
<organism evidence="2 4">
    <name type="scientific">Mobiluncus mulieris</name>
    <dbReference type="NCBI Taxonomy" id="2052"/>
    <lineage>
        <taxon>Bacteria</taxon>
        <taxon>Bacillati</taxon>
        <taxon>Actinomycetota</taxon>
        <taxon>Actinomycetes</taxon>
        <taxon>Actinomycetales</taxon>
        <taxon>Actinomycetaceae</taxon>
        <taxon>Mobiluncus</taxon>
    </lineage>
</organism>
<evidence type="ECO:0000313" key="5">
    <source>
        <dbReference type="Proteomes" id="UP000582487"/>
    </source>
</evidence>
<feature type="transmembrane region" description="Helical" evidence="1">
    <location>
        <begin position="7"/>
        <end position="29"/>
    </location>
</feature>
<dbReference type="Proteomes" id="UP000578252">
    <property type="component" value="Unassembled WGS sequence"/>
</dbReference>
<dbReference type="EMBL" id="JABCUV010000001">
    <property type="protein sequence ID" value="NMW92165.1"/>
    <property type="molecule type" value="Genomic_DNA"/>
</dbReference>
<sequence>MNRLNAFRWFVFGFLMGIWAIWLCLVLIFQDDSSAQAKLNPLLWGCLIGQFIIIIPLSLLSSKARKYQQNQKEALEAASLVSS</sequence>